<keyword evidence="8" id="KW-0732">Signal</keyword>
<dbReference type="STRING" id="1094489.BAnh1_03140"/>
<evidence type="ECO:0000256" key="13">
    <source>
        <dbReference type="SAM" id="Phobius"/>
    </source>
</evidence>
<comment type="similarity">
    <text evidence="4 11">Belongs to the bacterial solute-binding protein 9 family.</text>
</comment>
<evidence type="ECO:0000256" key="3">
    <source>
        <dbReference type="ARBA" id="ARBA00008034"/>
    </source>
</evidence>
<protein>
    <submittedName>
        <fullName evidence="14">ABC transporter, permease protein</fullName>
    </submittedName>
</protein>
<dbReference type="GO" id="GO:0030313">
    <property type="term" value="C:cell envelope"/>
    <property type="evidence" value="ECO:0007669"/>
    <property type="project" value="UniProtKB-SubCell"/>
</dbReference>
<evidence type="ECO:0000256" key="8">
    <source>
        <dbReference type="ARBA" id="ARBA00022729"/>
    </source>
</evidence>
<accession>M1NXJ6</accession>
<feature type="transmembrane region" description="Helical" evidence="13">
    <location>
        <begin position="18"/>
        <end position="38"/>
    </location>
</feature>
<feature type="transmembrane region" description="Helical" evidence="13">
    <location>
        <begin position="227"/>
        <end position="250"/>
    </location>
</feature>
<evidence type="ECO:0000256" key="4">
    <source>
        <dbReference type="ARBA" id="ARBA00011028"/>
    </source>
</evidence>
<feature type="transmembrane region" description="Helical" evidence="13">
    <location>
        <begin position="256"/>
        <end position="282"/>
    </location>
</feature>
<dbReference type="InterPro" id="IPR006127">
    <property type="entry name" value="ZnuA-like"/>
</dbReference>
<reference evidence="14 15" key="1">
    <citation type="journal article" date="2013" name="PLoS Genet.">
        <title>A gene transfer agent and a dynamic repertoire of secretion systems hold the keys to the explosive radiation of the emerging pathogen Bartonella.</title>
        <authorList>
            <person name="Guy L."/>
            <person name="Nystedt B."/>
            <person name="Toft C."/>
            <person name="Zaremba-Niedzwiedzka K."/>
            <person name="Berglund E.C."/>
            <person name="Granberg F."/>
            <person name="Naslund K."/>
            <person name="Eriksson A.S."/>
            <person name="Andersson S.G."/>
        </authorList>
    </citation>
    <scope>NUCLEOTIDE SEQUENCE [LARGE SCALE GENOMIC DNA]</scope>
    <source>
        <strain evidence="14 15">Aust/NH1</strain>
    </source>
</reference>
<dbReference type="GO" id="GO:0046872">
    <property type="term" value="F:metal ion binding"/>
    <property type="evidence" value="ECO:0007669"/>
    <property type="project" value="UniProtKB-KW"/>
</dbReference>
<dbReference type="SUPFAM" id="SSF81345">
    <property type="entry name" value="ABC transporter involved in vitamin B12 uptake, BtuC"/>
    <property type="match status" value="1"/>
</dbReference>
<dbReference type="PATRIC" id="fig|1094489.3.peg.393"/>
<name>M1NXJ6_BARAA</name>
<evidence type="ECO:0000256" key="10">
    <source>
        <dbReference type="ARBA" id="ARBA00023136"/>
    </source>
</evidence>
<dbReference type="SUPFAM" id="SSF53807">
    <property type="entry name" value="Helical backbone' metal receptor"/>
    <property type="match status" value="1"/>
</dbReference>
<dbReference type="Proteomes" id="UP000011729">
    <property type="component" value="Chromosome"/>
</dbReference>
<dbReference type="AlphaFoldDB" id="M1NXJ6"/>
<keyword evidence="5 11" id="KW-0813">Transport</keyword>
<keyword evidence="9 13" id="KW-1133">Transmembrane helix</keyword>
<dbReference type="PRINTS" id="PR00691">
    <property type="entry name" value="ADHESINB"/>
</dbReference>
<sequence>MYAFFIAPFIDFQFMQSALIGSILLAISACPIGVFLMLRGMSLTGDAMSHAILPGVAIAFLFCGFSLISMTIGGFLAGIVVVLATALISRNSPQKEDASMAVFYLIALASGVIIVSLKGSTIDLLHLLFGSVLAITPQTLWLITAIMLITVSSLRIFWRALAMESLDPLLFRSLSPLGKYVHISLLGLMVLNLVGGFQSLGTLLSIGLMMIPAITARFWFSRLIPICVLSIILGIISSIFGLLLSFHISLPSGPAIIMAAGLIYLVSCFISPRGLAAAWSPCLFCGSPLSQKGSMRKLVKKSILFSFFLFFLSFPFPAAAHKTIKVVASFSIIADFVKNVGRDRVSITTFVGPNGNTHIYEPTPHDAKALKNARIIFVNGLYLEDFIDKLITATDTKALLVKVSDNISPINIENQERDAAHHHLGNIDPHAWQAVPNAKIYIKNIAAAFCKIDQQSCENYNKNADAYIQKLDATQAIIKAQIAAIPKNKRTIITSHDAFGYFAHEYNFTILAPENTSTETEATAADVAKLIKQIKSKEASALFVENISNPRLIEQISKETGLKVGGTLYSDALSEKDGPAATYLDMMTHNVTTIVDAIIKR</sequence>
<dbReference type="GO" id="GO:0030001">
    <property type="term" value="P:metal ion transport"/>
    <property type="evidence" value="ECO:0007669"/>
    <property type="project" value="InterPro"/>
</dbReference>
<keyword evidence="6 12" id="KW-0812">Transmembrane</keyword>
<feature type="transmembrane region" description="Helical" evidence="13">
    <location>
        <begin position="58"/>
        <end position="88"/>
    </location>
</feature>
<dbReference type="InterPro" id="IPR006129">
    <property type="entry name" value="AdhesinB"/>
</dbReference>
<evidence type="ECO:0000256" key="12">
    <source>
        <dbReference type="RuleBase" id="RU003943"/>
    </source>
</evidence>
<dbReference type="InterPro" id="IPR037294">
    <property type="entry name" value="ABC_BtuC-like"/>
</dbReference>
<comment type="similarity">
    <text evidence="3 12">Belongs to the ABC-3 integral membrane protein family.</text>
</comment>
<evidence type="ECO:0000256" key="7">
    <source>
        <dbReference type="ARBA" id="ARBA00022723"/>
    </source>
</evidence>
<dbReference type="eggNOG" id="COG1108">
    <property type="taxonomic scope" value="Bacteria"/>
</dbReference>
<dbReference type="eggNOG" id="COG0803">
    <property type="taxonomic scope" value="Bacteria"/>
</dbReference>
<dbReference type="InterPro" id="IPR006128">
    <property type="entry name" value="Lipoprotein_PsaA-like"/>
</dbReference>
<evidence type="ECO:0000256" key="11">
    <source>
        <dbReference type="RuleBase" id="RU003512"/>
    </source>
</evidence>
<dbReference type="GO" id="GO:0055085">
    <property type="term" value="P:transmembrane transport"/>
    <property type="evidence" value="ECO:0007669"/>
    <property type="project" value="InterPro"/>
</dbReference>
<dbReference type="PRINTS" id="PR00690">
    <property type="entry name" value="ADHESNFAMILY"/>
</dbReference>
<evidence type="ECO:0000256" key="6">
    <source>
        <dbReference type="ARBA" id="ARBA00022692"/>
    </source>
</evidence>
<organism evidence="14 15">
    <name type="scientific">Bartonella australis (strain Aust/NH1)</name>
    <dbReference type="NCBI Taxonomy" id="1094489"/>
    <lineage>
        <taxon>Bacteria</taxon>
        <taxon>Pseudomonadati</taxon>
        <taxon>Pseudomonadota</taxon>
        <taxon>Alphaproteobacteria</taxon>
        <taxon>Hyphomicrobiales</taxon>
        <taxon>Bartonellaceae</taxon>
        <taxon>Bartonella</taxon>
    </lineage>
</organism>
<dbReference type="Pfam" id="PF01297">
    <property type="entry name" value="ZnuA"/>
    <property type="match status" value="1"/>
</dbReference>
<keyword evidence="7" id="KW-0479">Metal-binding</keyword>
<comment type="subcellular location">
    <subcellularLocation>
        <location evidence="2">Cell envelope</location>
    </subcellularLocation>
    <subcellularLocation>
        <location evidence="12">Cell membrane</location>
        <topology evidence="12">Multi-pass membrane protein</topology>
    </subcellularLocation>
    <subcellularLocation>
        <location evidence="1">Membrane</location>
        <topology evidence="1">Multi-pass membrane protein</topology>
    </subcellularLocation>
</comment>
<feature type="transmembrane region" description="Helical" evidence="13">
    <location>
        <begin position="100"/>
        <end position="119"/>
    </location>
</feature>
<evidence type="ECO:0000313" key="14">
    <source>
        <dbReference type="EMBL" id="AGF74197.1"/>
    </source>
</evidence>
<dbReference type="Pfam" id="PF00950">
    <property type="entry name" value="ABC-3"/>
    <property type="match status" value="1"/>
</dbReference>
<dbReference type="Gene3D" id="1.10.3470.10">
    <property type="entry name" value="ABC transporter involved in vitamin B12 uptake, BtuC"/>
    <property type="match status" value="1"/>
</dbReference>
<evidence type="ECO:0000313" key="15">
    <source>
        <dbReference type="Proteomes" id="UP000011729"/>
    </source>
</evidence>
<dbReference type="CDD" id="cd06550">
    <property type="entry name" value="TM_ABC_iron-siderophores_like"/>
    <property type="match status" value="1"/>
</dbReference>
<keyword evidence="10 13" id="KW-0472">Membrane</keyword>
<dbReference type="GO" id="GO:0043190">
    <property type="term" value="C:ATP-binding cassette (ABC) transporter complex"/>
    <property type="evidence" value="ECO:0007669"/>
    <property type="project" value="InterPro"/>
</dbReference>
<dbReference type="HOGENOM" id="CLU_016838_5_0_5"/>
<evidence type="ECO:0000256" key="1">
    <source>
        <dbReference type="ARBA" id="ARBA00004141"/>
    </source>
</evidence>
<dbReference type="InterPro" id="IPR050492">
    <property type="entry name" value="Bact_metal-bind_prot9"/>
</dbReference>
<gene>
    <name evidence="14" type="ordered locus">BAnh1_03140</name>
</gene>
<feature type="transmembrane region" description="Helical" evidence="13">
    <location>
        <begin position="303"/>
        <end position="320"/>
    </location>
</feature>
<dbReference type="KEGG" id="baus:BAnh1_03140"/>
<dbReference type="Gene3D" id="3.40.50.1980">
    <property type="entry name" value="Nitrogenase molybdenum iron protein domain"/>
    <property type="match status" value="2"/>
</dbReference>
<dbReference type="PANTHER" id="PTHR42953:SF1">
    <property type="entry name" value="METAL-BINDING PROTEIN HI_0362-RELATED"/>
    <property type="match status" value="1"/>
</dbReference>
<proteinExistence type="inferred from homology"/>
<evidence type="ECO:0000256" key="9">
    <source>
        <dbReference type="ARBA" id="ARBA00022989"/>
    </source>
</evidence>
<feature type="transmembrane region" description="Helical" evidence="13">
    <location>
        <begin position="179"/>
        <end position="197"/>
    </location>
</feature>
<evidence type="ECO:0000256" key="5">
    <source>
        <dbReference type="ARBA" id="ARBA00022448"/>
    </source>
</evidence>
<dbReference type="InterPro" id="IPR001626">
    <property type="entry name" value="ABC_TroCD"/>
</dbReference>
<keyword evidence="15" id="KW-1185">Reference proteome</keyword>
<dbReference type="PANTHER" id="PTHR42953">
    <property type="entry name" value="HIGH-AFFINITY ZINC UPTAKE SYSTEM PROTEIN ZNUA-RELATED"/>
    <property type="match status" value="1"/>
</dbReference>
<dbReference type="GO" id="GO:0007155">
    <property type="term" value="P:cell adhesion"/>
    <property type="evidence" value="ECO:0007669"/>
    <property type="project" value="InterPro"/>
</dbReference>
<dbReference type="EMBL" id="CP003123">
    <property type="protein sequence ID" value="AGF74197.1"/>
    <property type="molecule type" value="Genomic_DNA"/>
</dbReference>
<evidence type="ECO:0000256" key="2">
    <source>
        <dbReference type="ARBA" id="ARBA00004196"/>
    </source>
</evidence>